<comment type="similarity">
    <text evidence="2 6">Belongs to the GMC oxidoreductase family.</text>
</comment>
<dbReference type="SUPFAM" id="SSF51905">
    <property type="entry name" value="FAD/NAD(P)-binding domain"/>
    <property type="match status" value="1"/>
</dbReference>
<evidence type="ECO:0000256" key="3">
    <source>
        <dbReference type="ARBA" id="ARBA00022630"/>
    </source>
</evidence>
<dbReference type="InterPro" id="IPR036188">
    <property type="entry name" value="FAD/NAD-bd_sf"/>
</dbReference>
<dbReference type="PIRSF" id="PIRSF000137">
    <property type="entry name" value="Alcohol_oxidase"/>
    <property type="match status" value="1"/>
</dbReference>
<evidence type="ECO:0000313" key="10">
    <source>
        <dbReference type="Proteomes" id="UP000321172"/>
    </source>
</evidence>
<dbReference type="Pfam" id="PF00732">
    <property type="entry name" value="GMC_oxred_N"/>
    <property type="match status" value="1"/>
</dbReference>
<evidence type="ECO:0000313" key="9">
    <source>
        <dbReference type="EMBL" id="QEA16987.1"/>
    </source>
</evidence>
<organism evidence="9 10">
    <name type="scientific">Novosphingobium ginsenosidimutans</name>
    <dbReference type="NCBI Taxonomy" id="1176536"/>
    <lineage>
        <taxon>Bacteria</taxon>
        <taxon>Pseudomonadati</taxon>
        <taxon>Pseudomonadota</taxon>
        <taxon>Alphaproteobacteria</taxon>
        <taxon>Sphingomonadales</taxon>
        <taxon>Sphingomonadaceae</taxon>
        <taxon>Novosphingobium</taxon>
    </lineage>
</organism>
<dbReference type="KEGG" id="ngf:FRF71_13080"/>
<evidence type="ECO:0000256" key="1">
    <source>
        <dbReference type="ARBA" id="ARBA00001974"/>
    </source>
</evidence>
<sequence>MTDFDYIIVGAGSAGCVLADQLSADPSCKVMLVEEGRSGDTFVINMPKGFGKTLSDPTTAHFFPTVRTREDGAGQEVWVRGKMLGGSSGVNGMVWNRGIAADYDRLAELAGEQWSWQHMRRIFNTIEDHASGASEDRGTGGPIPVKSHPAPSPLLKAWLEAGRAMGLPMKADHSDPQQEGIGPLQWNIDSWGRRVSAAKGFLKRARQRPNLKVETGIRTDRVIIEDRRAVGIVGVRDDGTPVEFRCRGEVILSAGAIGSPRILQLSGIGGAKDLKSAGIDVVLDCPGVGHHMREHTLVMMNWRLRHWRDSANNQFGGTRLLANVARHFAGRNNTMSYGSSEAAAFVRVLPESERPDSQLMFAPYSLDLSKGLIMETEPGMQVYAMVLRPRSEGHVLVTSPDPTAMLAIDPNFLADDYDRRAAVGQFRYVRQLMAQPPIQPFVAGETSLTAAAQSDDEILDLFHRYGGAGYHATATVRMGRDNSAPLDGRLRLRGIDGLRVIDCSVFPEMVAGNTNAPTMGMAMRAAELIHEDRRTERQETA</sequence>
<dbReference type="Gene3D" id="3.50.50.60">
    <property type="entry name" value="FAD/NAD(P)-binding domain"/>
    <property type="match status" value="1"/>
</dbReference>
<evidence type="ECO:0000259" key="7">
    <source>
        <dbReference type="PROSITE" id="PS00623"/>
    </source>
</evidence>
<evidence type="ECO:0000256" key="2">
    <source>
        <dbReference type="ARBA" id="ARBA00010790"/>
    </source>
</evidence>
<comment type="cofactor">
    <cofactor evidence="1 5">
        <name>FAD</name>
        <dbReference type="ChEBI" id="CHEBI:57692"/>
    </cofactor>
</comment>
<name>A0A5B8S8T0_9SPHN</name>
<protein>
    <submittedName>
        <fullName evidence="9">GMC oxidoreductase</fullName>
    </submittedName>
</protein>
<dbReference type="EMBL" id="CP042345">
    <property type="protein sequence ID" value="QEA16987.1"/>
    <property type="molecule type" value="Genomic_DNA"/>
</dbReference>
<keyword evidence="10" id="KW-1185">Reference proteome</keyword>
<dbReference type="InterPro" id="IPR012132">
    <property type="entry name" value="GMC_OxRdtase"/>
</dbReference>
<keyword evidence="4 5" id="KW-0274">FAD</keyword>
<dbReference type="GO" id="GO:0016614">
    <property type="term" value="F:oxidoreductase activity, acting on CH-OH group of donors"/>
    <property type="evidence" value="ECO:0007669"/>
    <property type="project" value="InterPro"/>
</dbReference>
<dbReference type="Proteomes" id="UP000321172">
    <property type="component" value="Chromosome"/>
</dbReference>
<proteinExistence type="inferred from homology"/>
<dbReference type="OrthoDB" id="9785276at2"/>
<dbReference type="PANTHER" id="PTHR11552">
    <property type="entry name" value="GLUCOSE-METHANOL-CHOLINE GMC OXIDOREDUCTASE"/>
    <property type="match status" value="1"/>
</dbReference>
<dbReference type="InterPro" id="IPR000172">
    <property type="entry name" value="GMC_OxRdtase_N"/>
</dbReference>
<reference evidence="9 10" key="1">
    <citation type="journal article" date="2013" name="J. Microbiol. Biotechnol.">
        <title>Novosphingobium ginsenosidimutans sp. nov., with the ability to convert ginsenoside.</title>
        <authorList>
            <person name="Kim J.K."/>
            <person name="He D."/>
            <person name="Liu Q.M."/>
            <person name="Park H.Y."/>
            <person name="Jung M.S."/>
            <person name="Yoon M.H."/>
            <person name="Kim S.C."/>
            <person name="Im W.T."/>
        </authorList>
    </citation>
    <scope>NUCLEOTIDE SEQUENCE [LARGE SCALE GENOMIC DNA]</scope>
    <source>
        <strain evidence="9 10">FW-6</strain>
    </source>
</reference>
<dbReference type="AlphaFoldDB" id="A0A5B8S8T0"/>
<dbReference type="GO" id="GO:0050660">
    <property type="term" value="F:flavin adenine dinucleotide binding"/>
    <property type="evidence" value="ECO:0007669"/>
    <property type="project" value="InterPro"/>
</dbReference>
<dbReference type="PROSITE" id="PS00623">
    <property type="entry name" value="GMC_OXRED_1"/>
    <property type="match status" value="1"/>
</dbReference>
<evidence type="ECO:0000256" key="6">
    <source>
        <dbReference type="RuleBase" id="RU003968"/>
    </source>
</evidence>
<evidence type="ECO:0000256" key="4">
    <source>
        <dbReference type="ARBA" id="ARBA00022827"/>
    </source>
</evidence>
<dbReference type="SUPFAM" id="SSF54373">
    <property type="entry name" value="FAD-linked reductases, C-terminal domain"/>
    <property type="match status" value="1"/>
</dbReference>
<dbReference type="Gene3D" id="3.30.560.10">
    <property type="entry name" value="Glucose Oxidase, domain 3"/>
    <property type="match status" value="1"/>
</dbReference>
<dbReference type="Pfam" id="PF05199">
    <property type="entry name" value="GMC_oxred_C"/>
    <property type="match status" value="1"/>
</dbReference>
<evidence type="ECO:0000259" key="8">
    <source>
        <dbReference type="PROSITE" id="PS00624"/>
    </source>
</evidence>
<dbReference type="PANTHER" id="PTHR11552:SF147">
    <property type="entry name" value="CHOLINE DEHYDROGENASE, MITOCHONDRIAL"/>
    <property type="match status" value="1"/>
</dbReference>
<dbReference type="InterPro" id="IPR007867">
    <property type="entry name" value="GMC_OxRtase_C"/>
</dbReference>
<accession>A0A5B8S8T0</accession>
<feature type="domain" description="Glucose-methanol-choline oxidoreductase N-terminal" evidence="7">
    <location>
        <begin position="81"/>
        <end position="104"/>
    </location>
</feature>
<dbReference type="PROSITE" id="PS00624">
    <property type="entry name" value="GMC_OXRED_2"/>
    <property type="match status" value="1"/>
</dbReference>
<dbReference type="RefSeq" id="WP_147091066.1">
    <property type="nucleotide sequence ID" value="NZ_BAABJD010000002.1"/>
</dbReference>
<feature type="binding site" evidence="5">
    <location>
        <begin position="91"/>
        <end position="94"/>
    </location>
    <ligand>
        <name>FAD</name>
        <dbReference type="ChEBI" id="CHEBI:57692"/>
    </ligand>
</feature>
<gene>
    <name evidence="9" type="ORF">FRF71_13080</name>
</gene>
<evidence type="ECO:0000256" key="5">
    <source>
        <dbReference type="PIRSR" id="PIRSR000137-2"/>
    </source>
</evidence>
<keyword evidence="3 6" id="KW-0285">Flavoprotein</keyword>
<feature type="domain" description="Glucose-methanol-choline oxidoreductase N-terminal" evidence="8">
    <location>
        <begin position="255"/>
        <end position="269"/>
    </location>
</feature>